<feature type="domain" description="ABC transmembrane type-1" evidence="6">
    <location>
        <begin position="391"/>
        <end position="577"/>
    </location>
</feature>
<keyword evidence="3 5" id="KW-1133">Transmembrane helix</keyword>
<dbReference type="PROSITE" id="PS50928">
    <property type="entry name" value="ABC_TM1"/>
    <property type="match status" value="2"/>
</dbReference>
<feature type="transmembrane region" description="Helical" evidence="5">
    <location>
        <begin position="197"/>
        <end position="217"/>
    </location>
</feature>
<comment type="similarity">
    <text evidence="5">Belongs to the binding-protein-dependent transport system permease family.</text>
</comment>
<evidence type="ECO:0000313" key="8">
    <source>
        <dbReference type="Proteomes" id="UP001236369"/>
    </source>
</evidence>
<keyword evidence="4 5" id="KW-0472">Membrane</keyword>
<evidence type="ECO:0000256" key="5">
    <source>
        <dbReference type="RuleBase" id="RU363032"/>
    </source>
</evidence>
<feature type="transmembrane region" description="Helical" evidence="5">
    <location>
        <begin position="391"/>
        <end position="414"/>
    </location>
</feature>
<proteinExistence type="inferred from homology"/>
<comment type="subcellular location">
    <subcellularLocation>
        <location evidence="1 5">Cell membrane</location>
        <topology evidence="1 5">Multi-pass membrane protein</topology>
    </subcellularLocation>
</comment>
<dbReference type="SUPFAM" id="SSF161098">
    <property type="entry name" value="MetI-like"/>
    <property type="match status" value="2"/>
</dbReference>
<evidence type="ECO:0000256" key="4">
    <source>
        <dbReference type="ARBA" id="ARBA00023136"/>
    </source>
</evidence>
<dbReference type="Proteomes" id="UP001236369">
    <property type="component" value="Unassembled WGS sequence"/>
</dbReference>
<feature type="transmembrane region" description="Helical" evidence="5">
    <location>
        <begin position="347"/>
        <end position="371"/>
    </location>
</feature>
<evidence type="ECO:0000256" key="1">
    <source>
        <dbReference type="ARBA" id="ARBA00004651"/>
    </source>
</evidence>
<evidence type="ECO:0000256" key="3">
    <source>
        <dbReference type="ARBA" id="ARBA00022989"/>
    </source>
</evidence>
<accession>A0ABU0HSS8</accession>
<keyword evidence="5" id="KW-0813">Transport</keyword>
<keyword evidence="8" id="KW-1185">Reference proteome</keyword>
<dbReference type="EMBL" id="JAUSVV010000029">
    <property type="protein sequence ID" value="MDQ0445403.1"/>
    <property type="molecule type" value="Genomic_DNA"/>
</dbReference>
<feature type="transmembrane region" description="Helical" evidence="5">
    <location>
        <begin position="142"/>
        <end position="165"/>
    </location>
</feature>
<evidence type="ECO:0000313" key="7">
    <source>
        <dbReference type="EMBL" id="MDQ0445403.1"/>
    </source>
</evidence>
<evidence type="ECO:0000259" key="6">
    <source>
        <dbReference type="PROSITE" id="PS50928"/>
    </source>
</evidence>
<feature type="transmembrane region" description="Helical" evidence="5">
    <location>
        <begin position="426"/>
        <end position="448"/>
    </location>
</feature>
<dbReference type="CDD" id="cd06261">
    <property type="entry name" value="TM_PBP2"/>
    <property type="match status" value="2"/>
</dbReference>
<feature type="transmembrane region" description="Helical" evidence="5">
    <location>
        <begin position="454"/>
        <end position="480"/>
    </location>
</feature>
<reference evidence="7 8" key="1">
    <citation type="submission" date="2023-07" db="EMBL/GenBank/DDBJ databases">
        <title>Genomic Encyclopedia of Type Strains, Phase IV (KMG-IV): sequencing the most valuable type-strain genomes for metagenomic binning, comparative biology and taxonomic classification.</title>
        <authorList>
            <person name="Goeker M."/>
        </authorList>
    </citation>
    <scope>NUCLEOTIDE SEQUENCE [LARGE SCALE GENOMIC DNA]</scope>
    <source>
        <strain evidence="7 8">DSM 19562</strain>
    </source>
</reference>
<dbReference type="PANTHER" id="PTHR42744">
    <property type="entry name" value="BINDING-PROTEIN-DEPENDENT TRANSPORT SYSTEMS INNER MEMBRANE COMPONENT"/>
    <property type="match status" value="1"/>
</dbReference>
<feature type="domain" description="ABC transmembrane type-1" evidence="6">
    <location>
        <begin position="75"/>
        <end position="269"/>
    </location>
</feature>
<dbReference type="Gene3D" id="1.10.3720.10">
    <property type="entry name" value="MetI-like"/>
    <property type="match status" value="2"/>
</dbReference>
<name>A0ABU0HSS8_9HYPH</name>
<feature type="transmembrane region" description="Helical" evidence="5">
    <location>
        <begin position="113"/>
        <end position="136"/>
    </location>
</feature>
<evidence type="ECO:0000256" key="2">
    <source>
        <dbReference type="ARBA" id="ARBA00022692"/>
    </source>
</evidence>
<gene>
    <name evidence="7" type="ORF">QO016_004932</name>
</gene>
<comment type="caution">
    <text evidence="7">The sequence shown here is derived from an EMBL/GenBank/DDBJ whole genome shotgun (WGS) entry which is preliminary data.</text>
</comment>
<organism evidence="7 8">
    <name type="scientific">Methylobacterium persicinum</name>
    <dbReference type="NCBI Taxonomy" id="374426"/>
    <lineage>
        <taxon>Bacteria</taxon>
        <taxon>Pseudomonadati</taxon>
        <taxon>Pseudomonadota</taxon>
        <taxon>Alphaproteobacteria</taxon>
        <taxon>Hyphomicrobiales</taxon>
        <taxon>Methylobacteriaceae</taxon>
        <taxon>Methylobacterium</taxon>
    </lineage>
</organism>
<feature type="transmembrane region" description="Helical" evidence="5">
    <location>
        <begin position="82"/>
        <end position="101"/>
    </location>
</feature>
<feature type="transmembrane region" description="Helical" evidence="5">
    <location>
        <begin position="21"/>
        <end position="45"/>
    </location>
</feature>
<dbReference type="InterPro" id="IPR000515">
    <property type="entry name" value="MetI-like"/>
</dbReference>
<feature type="transmembrane region" description="Helical" evidence="5">
    <location>
        <begin position="248"/>
        <end position="265"/>
    </location>
</feature>
<dbReference type="RefSeq" id="WP_161392807.1">
    <property type="nucleotide sequence ID" value="NZ_BPQX01000008.1"/>
</dbReference>
<dbReference type="InterPro" id="IPR035906">
    <property type="entry name" value="MetI-like_sf"/>
</dbReference>
<feature type="transmembrane region" description="Helical" evidence="5">
    <location>
        <begin position="501"/>
        <end position="522"/>
    </location>
</feature>
<keyword evidence="2 5" id="KW-0812">Transmembrane</keyword>
<protein>
    <submittedName>
        <fullName evidence="7">NitT/TauT family transport system permease protein</fullName>
    </submittedName>
</protein>
<dbReference type="PANTHER" id="PTHR42744:SF1">
    <property type="entry name" value="BINDING-PROTEIN-DEPENDENT TRANSPORT SYSTEMS INNER MEMBRANE COMPONENT"/>
    <property type="match status" value="1"/>
</dbReference>
<dbReference type="Pfam" id="PF00528">
    <property type="entry name" value="BPD_transp_1"/>
    <property type="match status" value="2"/>
</dbReference>
<feature type="transmembrane region" description="Helical" evidence="5">
    <location>
        <begin position="559"/>
        <end position="578"/>
    </location>
</feature>
<sequence>MLDARAIRDITRRVPLGVGRLGVSLVPNGYDVAAFVIVIGTLVALTHGVHEMHAPLAALDADPVTLDLWHLPDYALRTTLRMFAAMAASLVFTFVVATLAAKSRKAELVIVPALDILQSVPVLGFLTFTVLFFLHLFPASQLGAECAAIFAIFTSQAWNMAFSFYQSLRNVPRDLSEVASGYGFSPWLKFLRLEAPYAVPGLVWNAMMSMSGGWFFVVASEAISVGDSRITLPGIGAWLSLAIERRDIPAIAWAVFAIALVILLYDQLVFRPVVAWADKFRFEQVAAQRRPQSWVYDLLRGTRLTKVVVSPLRWLGGRIALVRWPLRRAIAPVGAAHRRKPHASTRLIDSAWFGLILILSAYAAWHVITYVRTTLGLGDVLEAIELGGLTLLRVMVLIALASLVWVPVGVWIGLRPAVAERIQPVAQFLAAFPANVLFPFAVVAIVAFRLDANIWLSPLMVLGTQWYILFNVIAGASAFPTDLREVATMYRLRSWQWWRQVILPGIFPYYVTGALTASGGSWNASIVAEVASWGDTKLRANGLGAYIADASEAGNFPRVVLGVAVMSLFVVAFNRLLWRPLYAYGERRFRLN</sequence>